<dbReference type="EMBL" id="FZNR01000002">
    <property type="protein sequence ID" value="SNR48986.1"/>
    <property type="molecule type" value="Genomic_DNA"/>
</dbReference>
<protein>
    <submittedName>
        <fullName evidence="1">Uncharacterized protein</fullName>
    </submittedName>
</protein>
<dbReference type="AlphaFoldDB" id="A0A238WR02"/>
<gene>
    <name evidence="1" type="ORF">SAMN06264365_102820</name>
</gene>
<dbReference type="RefSeq" id="WP_089292563.1">
    <property type="nucleotide sequence ID" value="NZ_BOMU01000017.1"/>
</dbReference>
<dbReference type="Proteomes" id="UP000198415">
    <property type="component" value="Unassembled WGS sequence"/>
</dbReference>
<evidence type="ECO:0000313" key="1">
    <source>
        <dbReference type="EMBL" id="SNR48986.1"/>
    </source>
</evidence>
<reference evidence="1 2" key="1">
    <citation type="submission" date="2017-06" db="EMBL/GenBank/DDBJ databases">
        <authorList>
            <person name="Kim H.J."/>
            <person name="Triplett B.A."/>
        </authorList>
    </citation>
    <scope>NUCLEOTIDE SEQUENCE [LARGE SCALE GENOMIC DNA]</scope>
    <source>
        <strain evidence="1 2">DSM 43151</strain>
    </source>
</reference>
<organism evidence="1 2">
    <name type="scientific">Actinoplanes regularis</name>
    <dbReference type="NCBI Taxonomy" id="52697"/>
    <lineage>
        <taxon>Bacteria</taxon>
        <taxon>Bacillati</taxon>
        <taxon>Actinomycetota</taxon>
        <taxon>Actinomycetes</taxon>
        <taxon>Micromonosporales</taxon>
        <taxon>Micromonosporaceae</taxon>
        <taxon>Actinoplanes</taxon>
    </lineage>
</organism>
<proteinExistence type="predicted"/>
<keyword evidence="2" id="KW-1185">Reference proteome</keyword>
<name>A0A238WR02_9ACTN</name>
<evidence type="ECO:0000313" key="2">
    <source>
        <dbReference type="Proteomes" id="UP000198415"/>
    </source>
</evidence>
<sequence>MTHFASTAAQLDACRRCAMPILVALDEGIVVRVDLLPLASIGAQVEALAAGIPTYARLHDGQLAYRCSTRLSDPRMTERVHARHACTTRRTA</sequence>
<accession>A0A238WR02</accession>